<evidence type="ECO:0000256" key="5">
    <source>
        <dbReference type="ARBA" id="ARBA00022723"/>
    </source>
</evidence>
<keyword evidence="7" id="KW-0227">DNA damage</keyword>
<evidence type="ECO:0000256" key="10">
    <source>
        <dbReference type="ARBA" id="ARBA00022842"/>
    </source>
</evidence>
<evidence type="ECO:0000313" key="17">
    <source>
        <dbReference type="EMBL" id="VDK50238.1"/>
    </source>
</evidence>
<evidence type="ECO:0000256" key="13">
    <source>
        <dbReference type="ARBA" id="ARBA00023242"/>
    </source>
</evidence>
<evidence type="ECO:0000256" key="11">
    <source>
        <dbReference type="ARBA" id="ARBA00023128"/>
    </source>
</evidence>
<keyword evidence="8" id="KW-0378">Hydrolase</keyword>
<keyword evidence="11" id="KW-0496">Mitochondrion</keyword>
<evidence type="ECO:0000256" key="9">
    <source>
        <dbReference type="ARBA" id="ARBA00022839"/>
    </source>
</evidence>
<dbReference type="PANTHER" id="PTHR11081">
    <property type="entry name" value="FLAP ENDONUCLEASE FAMILY MEMBER"/>
    <property type="match status" value="1"/>
</dbReference>
<comment type="similarity">
    <text evidence="14">Belongs to the XPG/RAD2 endonuclease family. FEN1 subfamily.</text>
</comment>
<sequence>MKNSFSEAKKLPVKEMNLSQILKDFAMNTEEFVDLCILLGCDYTSTIRGIGPKKAFDLIKKHRCIENVLENLDQTKYAIPENWKFKEARRLFLEPEVMDCEDLQLVWKDPDIEGIVQFLCGEKSFNEDRVRASLAKMQKGRQAGQQVRIDSFFSVSKVVTSETAKRKAVEEKGGSQKKRGPNLNKKMKK</sequence>
<keyword evidence="10" id="KW-0460">Magnesium</keyword>
<feature type="compositionally biased region" description="Basic residues" evidence="15">
    <location>
        <begin position="175"/>
        <end position="189"/>
    </location>
</feature>
<evidence type="ECO:0000313" key="18">
    <source>
        <dbReference type="Proteomes" id="UP000271098"/>
    </source>
</evidence>
<keyword evidence="4" id="KW-0540">Nuclease</keyword>
<dbReference type="EMBL" id="UYRT01011134">
    <property type="protein sequence ID" value="VDK50238.1"/>
    <property type="molecule type" value="Genomic_DNA"/>
</dbReference>
<dbReference type="GO" id="GO:0005634">
    <property type="term" value="C:nucleus"/>
    <property type="evidence" value="ECO:0007669"/>
    <property type="project" value="TreeGrafter"/>
</dbReference>
<evidence type="ECO:0000256" key="7">
    <source>
        <dbReference type="ARBA" id="ARBA00022763"/>
    </source>
</evidence>
<dbReference type="Gene3D" id="1.10.150.20">
    <property type="entry name" value="5' to 3' exonuclease, C-terminal subdomain"/>
    <property type="match status" value="1"/>
</dbReference>
<evidence type="ECO:0000256" key="15">
    <source>
        <dbReference type="SAM" id="MobiDB-lite"/>
    </source>
</evidence>
<feature type="region of interest" description="Disordered" evidence="15">
    <location>
        <begin position="161"/>
        <end position="189"/>
    </location>
</feature>
<dbReference type="InterPro" id="IPR006086">
    <property type="entry name" value="XPG-I_dom"/>
</dbReference>
<dbReference type="AlphaFoldDB" id="A0A183D9D5"/>
<protein>
    <submittedName>
        <fullName evidence="19">Flap endonuclease 1</fullName>
    </submittedName>
</protein>
<dbReference type="PANTHER" id="PTHR11081:SF9">
    <property type="entry name" value="FLAP ENDONUCLEASE 1"/>
    <property type="match status" value="1"/>
</dbReference>
<evidence type="ECO:0000256" key="2">
    <source>
        <dbReference type="ARBA" id="ARBA00022553"/>
    </source>
</evidence>
<proteinExistence type="inferred from homology"/>
<keyword evidence="13" id="KW-0539">Nucleus</keyword>
<keyword evidence="12" id="KW-0234">DNA repair</keyword>
<dbReference type="OrthoDB" id="1937206at2759"/>
<keyword evidence="3" id="KW-0235">DNA replication</keyword>
<dbReference type="GO" id="GO:0004523">
    <property type="term" value="F:RNA-DNA hybrid ribonuclease activity"/>
    <property type="evidence" value="ECO:0007669"/>
    <property type="project" value="TreeGrafter"/>
</dbReference>
<evidence type="ECO:0000256" key="14">
    <source>
        <dbReference type="ARBA" id="ARBA00034726"/>
    </source>
</evidence>
<feature type="domain" description="XPG-I" evidence="16">
    <location>
        <begin position="5"/>
        <end position="42"/>
    </location>
</feature>
<dbReference type="WBParaSite" id="GPUH_0000533301-mRNA-1">
    <property type="protein sequence ID" value="GPUH_0000533301-mRNA-1"/>
    <property type="gene ID" value="GPUH_0000533301"/>
</dbReference>
<evidence type="ECO:0000256" key="6">
    <source>
        <dbReference type="ARBA" id="ARBA00022759"/>
    </source>
</evidence>
<comment type="cofactor">
    <cofactor evidence="1">
        <name>Mg(2+)</name>
        <dbReference type="ChEBI" id="CHEBI:18420"/>
    </cofactor>
</comment>
<organism evidence="19">
    <name type="scientific">Gongylonema pulchrum</name>
    <dbReference type="NCBI Taxonomy" id="637853"/>
    <lineage>
        <taxon>Eukaryota</taxon>
        <taxon>Metazoa</taxon>
        <taxon>Ecdysozoa</taxon>
        <taxon>Nematoda</taxon>
        <taxon>Chromadorea</taxon>
        <taxon>Rhabditida</taxon>
        <taxon>Spirurina</taxon>
        <taxon>Spiruromorpha</taxon>
        <taxon>Spiruroidea</taxon>
        <taxon>Gongylonematidae</taxon>
        <taxon>Gongylonema</taxon>
    </lineage>
</organism>
<feature type="compositionally biased region" description="Basic and acidic residues" evidence="15">
    <location>
        <begin position="163"/>
        <end position="174"/>
    </location>
</feature>
<keyword evidence="2" id="KW-0597">Phosphoprotein</keyword>
<dbReference type="Proteomes" id="UP000271098">
    <property type="component" value="Unassembled WGS sequence"/>
</dbReference>
<evidence type="ECO:0000313" key="19">
    <source>
        <dbReference type="WBParaSite" id="GPUH_0000533301-mRNA-1"/>
    </source>
</evidence>
<dbReference type="SUPFAM" id="SSF47807">
    <property type="entry name" value="5' to 3' exonuclease, C-terminal subdomain"/>
    <property type="match status" value="1"/>
</dbReference>
<dbReference type="InterPro" id="IPR008918">
    <property type="entry name" value="HhH2"/>
</dbReference>
<evidence type="ECO:0000256" key="1">
    <source>
        <dbReference type="ARBA" id="ARBA00001946"/>
    </source>
</evidence>
<dbReference type="GO" id="GO:0008409">
    <property type="term" value="F:5'-3' exonuclease activity"/>
    <property type="evidence" value="ECO:0007669"/>
    <property type="project" value="TreeGrafter"/>
</dbReference>
<dbReference type="Pfam" id="PF00867">
    <property type="entry name" value="XPG_I"/>
    <property type="match status" value="1"/>
</dbReference>
<dbReference type="SMART" id="SM00279">
    <property type="entry name" value="HhH2"/>
    <property type="match status" value="1"/>
</dbReference>
<keyword evidence="5" id="KW-0479">Metal-binding</keyword>
<dbReference type="FunFam" id="1.10.150.20:FF:000009">
    <property type="entry name" value="Flap endonuclease 1"/>
    <property type="match status" value="1"/>
</dbReference>
<dbReference type="GO" id="GO:0017108">
    <property type="term" value="F:5'-flap endonuclease activity"/>
    <property type="evidence" value="ECO:0007669"/>
    <property type="project" value="TreeGrafter"/>
</dbReference>
<evidence type="ECO:0000256" key="4">
    <source>
        <dbReference type="ARBA" id="ARBA00022722"/>
    </source>
</evidence>
<reference evidence="19" key="1">
    <citation type="submission" date="2016-06" db="UniProtKB">
        <authorList>
            <consortium name="WormBaseParasite"/>
        </authorList>
    </citation>
    <scope>IDENTIFICATION</scope>
</reference>
<keyword evidence="6" id="KW-0255">Endonuclease</keyword>
<reference evidence="17 18" key="2">
    <citation type="submission" date="2018-11" db="EMBL/GenBank/DDBJ databases">
        <authorList>
            <consortium name="Pathogen Informatics"/>
        </authorList>
    </citation>
    <scope>NUCLEOTIDE SEQUENCE [LARGE SCALE GENOMIC DNA]</scope>
</reference>
<name>A0A183D9D5_9BILA</name>
<accession>A0A183D9D5</accession>
<dbReference type="GO" id="GO:0003677">
    <property type="term" value="F:DNA binding"/>
    <property type="evidence" value="ECO:0007669"/>
    <property type="project" value="InterPro"/>
</dbReference>
<dbReference type="GO" id="GO:0006260">
    <property type="term" value="P:DNA replication"/>
    <property type="evidence" value="ECO:0007669"/>
    <property type="project" value="UniProtKB-KW"/>
</dbReference>
<keyword evidence="18" id="KW-1185">Reference proteome</keyword>
<dbReference type="CDD" id="cd09907">
    <property type="entry name" value="H3TH_FEN1-Euk"/>
    <property type="match status" value="1"/>
</dbReference>
<dbReference type="GO" id="GO:0000287">
    <property type="term" value="F:magnesium ion binding"/>
    <property type="evidence" value="ECO:0007669"/>
    <property type="project" value="TreeGrafter"/>
</dbReference>
<dbReference type="GO" id="GO:0030145">
    <property type="term" value="F:manganese ion binding"/>
    <property type="evidence" value="ECO:0007669"/>
    <property type="project" value="TreeGrafter"/>
</dbReference>
<evidence type="ECO:0000256" key="8">
    <source>
        <dbReference type="ARBA" id="ARBA00022801"/>
    </source>
</evidence>
<keyword evidence="9" id="KW-0269">Exonuclease</keyword>
<dbReference type="InterPro" id="IPR006084">
    <property type="entry name" value="XPG/Rad2"/>
</dbReference>
<gene>
    <name evidence="17" type="ORF">GPUH_LOCUS5326</name>
</gene>
<dbReference type="GO" id="GO:0006281">
    <property type="term" value="P:DNA repair"/>
    <property type="evidence" value="ECO:0007669"/>
    <property type="project" value="UniProtKB-KW"/>
</dbReference>
<evidence type="ECO:0000256" key="3">
    <source>
        <dbReference type="ARBA" id="ARBA00022705"/>
    </source>
</evidence>
<dbReference type="InterPro" id="IPR036279">
    <property type="entry name" value="5-3_exonuclease_C_sf"/>
</dbReference>
<evidence type="ECO:0000256" key="12">
    <source>
        <dbReference type="ARBA" id="ARBA00023204"/>
    </source>
</evidence>
<evidence type="ECO:0000259" key="16">
    <source>
        <dbReference type="Pfam" id="PF00867"/>
    </source>
</evidence>